<gene>
    <name evidence="5" type="ORF">PBS001_LOCUS6997</name>
    <name evidence="4" type="ORF">PBS003_LOCUS1309</name>
</gene>
<dbReference type="PROSITE" id="PS51450">
    <property type="entry name" value="LRR"/>
    <property type="match status" value="2"/>
</dbReference>
<keyword evidence="2" id="KW-0677">Repeat</keyword>
<evidence type="ECO:0000313" key="7">
    <source>
        <dbReference type="Proteomes" id="UP001160483"/>
    </source>
</evidence>
<protein>
    <submittedName>
        <fullName evidence="4">Uncharacterized protein</fullName>
    </submittedName>
</protein>
<evidence type="ECO:0000256" key="1">
    <source>
        <dbReference type="ARBA" id="ARBA00022614"/>
    </source>
</evidence>
<dbReference type="InterPro" id="IPR032675">
    <property type="entry name" value="LRR_dom_sf"/>
</dbReference>
<dbReference type="EMBL" id="CAKLCB010000360">
    <property type="protein sequence ID" value="CAH0520520.1"/>
    <property type="molecule type" value="Genomic_DNA"/>
</dbReference>
<dbReference type="SMART" id="SM00364">
    <property type="entry name" value="LRR_BAC"/>
    <property type="match status" value="4"/>
</dbReference>
<name>A0AAU9L2W5_9STRA</name>
<feature type="region of interest" description="Disordered" evidence="3">
    <location>
        <begin position="1"/>
        <end position="29"/>
    </location>
</feature>
<dbReference type="InterPro" id="IPR003591">
    <property type="entry name" value="Leu-rich_rpt_typical-subtyp"/>
</dbReference>
<evidence type="ECO:0000313" key="4">
    <source>
        <dbReference type="EMBL" id="CAH0474461.1"/>
    </source>
</evidence>
<dbReference type="GO" id="GO:0005737">
    <property type="term" value="C:cytoplasm"/>
    <property type="evidence" value="ECO:0007669"/>
    <property type="project" value="TreeGrafter"/>
</dbReference>
<sequence>MGNTATKARDAHTEAKSRPKTSRKIQQQKIKNAKRTDLLSLSNSKLKHLPEELLQLSTLRILDLTGNKLTTIPSTINVLTTLKTLKLSLNNLETLPDLSALEALTTLVLDSNKVETLVHALPPHLLKLSLKNNRLGMIPDNVLKLMELQELDLSDNHVEVLPSDLGKMQELQELHVDGNTLTELPAALAKCGKLKVLSARRNMLIGRSAGATVQTIAAEVLGEGSSIQVMNLEGNPMTKEDLQGMDGFNAFLTRRMKLKNKEIHGGLKADLSLCGLN</sequence>
<comment type="caution">
    <text evidence="4">The sequence shown here is derived from an EMBL/GenBank/DDBJ whole genome shotgun (WGS) entry which is preliminary data.</text>
</comment>
<keyword evidence="1" id="KW-0433">Leucine-rich repeat</keyword>
<dbReference type="InterPro" id="IPR050216">
    <property type="entry name" value="LRR_domain-containing"/>
</dbReference>
<evidence type="ECO:0000313" key="5">
    <source>
        <dbReference type="EMBL" id="CAH0520520.1"/>
    </source>
</evidence>
<evidence type="ECO:0000256" key="3">
    <source>
        <dbReference type="SAM" id="MobiDB-lite"/>
    </source>
</evidence>
<reference evidence="4 6" key="1">
    <citation type="submission" date="2021-11" db="EMBL/GenBank/DDBJ databases">
        <authorList>
            <person name="Islam A."/>
            <person name="Islam S."/>
            <person name="Flora M.S."/>
            <person name="Rahman M."/>
            <person name="Ziaur R.M."/>
            <person name="Epstein J.H."/>
            <person name="Hassan M."/>
            <person name="Klassen M."/>
            <person name="Woodard K."/>
            <person name="Webb A."/>
            <person name="Webby R.J."/>
            <person name="El Zowalaty M.E."/>
        </authorList>
    </citation>
    <scope>NUCLEOTIDE SEQUENCE</scope>
    <source>
        <strain evidence="5">Pbs1</strain>
        <strain evidence="4">Pbs3</strain>
    </source>
</reference>
<dbReference type="EMBL" id="CAKKTJ010000109">
    <property type="protein sequence ID" value="CAH0474461.1"/>
    <property type="molecule type" value="Genomic_DNA"/>
</dbReference>
<dbReference type="PANTHER" id="PTHR48051:SF1">
    <property type="entry name" value="RAS SUPPRESSOR PROTEIN 1"/>
    <property type="match status" value="1"/>
</dbReference>
<accession>A0AAU9L2W5</accession>
<dbReference type="AlphaFoldDB" id="A0AAU9L2W5"/>
<dbReference type="PANTHER" id="PTHR48051">
    <property type="match status" value="1"/>
</dbReference>
<evidence type="ECO:0000256" key="2">
    <source>
        <dbReference type="ARBA" id="ARBA00022737"/>
    </source>
</evidence>
<dbReference type="Proteomes" id="UP001160483">
    <property type="component" value="Unassembled WGS sequence"/>
</dbReference>
<dbReference type="InterPro" id="IPR001611">
    <property type="entry name" value="Leu-rich_rpt"/>
</dbReference>
<dbReference type="SMART" id="SM00369">
    <property type="entry name" value="LRR_TYP"/>
    <property type="match status" value="5"/>
</dbReference>
<dbReference type="SUPFAM" id="SSF52058">
    <property type="entry name" value="L domain-like"/>
    <property type="match status" value="1"/>
</dbReference>
<proteinExistence type="predicted"/>
<evidence type="ECO:0000313" key="6">
    <source>
        <dbReference type="Proteomes" id="UP001158986"/>
    </source>
</evidence>
<dbReference type="Pfam" id="PF13855">
    <property type="entry name" value="LRR_8"/>
    <property type="match status" value="2"/>
</dbReference>
<dbReference type="Proteomes" id="UP001158986">
    <property type="component" value="Unassembled WGS sequence"/>
</dbReference>
<organism evidence="4 7">
    <name type="scientific">Peronospora belbahrii</name>
    <dbReference type="NCBI Taxonomy" id="622444"/>
    <lineage>
        <taxon>Eukaryota</taxon>
        <taxon>Sar</taxon>
        <taxon>Stramenopiles</taxon>
        <taxon>Oomycota</taxon>
        <taxon>Peronosporomycetes</taxon>
        <taxon>Peronosporales</taxon>
        <taxon>Peronosporaceae</taxon>
        <taxon>Peronospora</taxon>
    </lineage>
</organism>
<keyword evidence="6" id="KW-1185">Reference proteome</keyword>
<dbReference type="Gene3D" id="3.80.10.10">
    <property type="entry name" value="Ribonuclease Inhibitor"/>
    <property type="match status" value="2"/>
</dbReference>
<feature type="compositionally biased region" description="Basic and acidic residues" evidence="3">
    <location>
        <begin position="7"/>
        <end position="17"/>
    </location>
</feature>